<proteinExistence type="predicted"/>
<dbReference type="EMBL" id="MN738833">
    <property type="protein sequence ID" value="QHT38690.1"/>
    <property type="molecule type" value="Genomic_DNA"/>
</dbReference>
<organism evidence="1">
    <name type="scientific">viral metagenome</name>
    <dbReference type="NCBI Taxonomy" id="1070528"/>
    <lineage>
        <taxon>unclassified sequences</taxon>
        <taxon>metagenomes</taxon>
        <taxon>organismal metagenomes</taxon>
    </lineage>
</organism>
<name>A0A6C0FG23_9ZZZZ</name>
<evidence type="ECO:0000313" key="1">
    <source>
        <dbReference type="EMBL" id="QHT38690.1"/>
    </source>
</evidence>
<protein>
    <submittedName>
        <fullName evidence="1">Uncharacterized protein</fullName>
    </submittedName>
</protein>
<accession>A0A6C0FG23</accession>
<sequence>MISKYISIRTFLVSLAIGLFLVYAWGAEMKEVYVFPTPENMERVQYKDNADNCYVYEGKEVACPSQDKIHTVPIQH</sequence>
<reference evidence="1" key="1">
    <citation type="journal article" date="2020" name="Nature">
        <title>Giant virus diversity and host interactions through global metagenomics.</title>
        <authorList>
            <person name="Schulz F."/>
            <person name="Roux S."/>
            <person name="Paez-Espino D."/>
            <person name="Jungbluth S."/>
            <person name="Walsh D.A."/>
            <person name="Denef V.J."/>
            <person name="McMahon K.D."/>
            <person name="Konstantinidis K.T."/>
            <person name="Eloe-Fadrosh E.A."/>
            <person name="Kyrpides N.C."/>
            <person name="Woyke T."/>
        </authorList>
    </citation>
    <scope>NUCLEOTIDE SEQUENCE</scope>
    <source>
        <strain evidence="1">GVMAG-S-ERX556106-38</strain>
    </source>
</reference>
<dbReference type="AlphaFoldDB" id="A0A6C0FG23"/>